<evidence type="ECO:0000256" key="5">
    <source>
        <dbReference type="ARBA" id="ARBA00022989"/>
    </source>
</evidence>
<dbReference type="Gene3D" id="1.20.1080.10">
    <property type="entry name" value="Glycerol uptake facilitator protein"/>
    <property type="match status" value="1"/>
</dbReference>
<evidence type="ECO:0000256" key="9">
    <source>
        <dbReference type="SAM" id="Phobius"/>
    </source>
</evidence>
<evidence type="ECO:0000256" key="4">
    <source>
        <dbReference type="ARBA" id="ARBA00022692"/>
    </source>
</evidence>
<dbReference type="GeneID" id="25908863"/>
<protein>
    <recommendedName>
        <fullName evidence="12">Aquaporin</fullName>
    </recommendedName>
</protein>
<dbReference type="GO" id="GO:0015254">
    <property type="term" value="F:glycerol channel activity"/>
    <property type="evidence" value="ECO:0007669"/>
    <property type="project" value="TreeGrafter"/>
</dbReference>
<keyword evidence="11" id="KW-1185">Reference proteome</keyword>
<dbReference type="Proteomes" id="UP000054560">
    <property type="component" value="Unassembled WGS sequence"/>
</dbReference>
<evidence type="ECO:0008006" key="12">
    <source>
        <dbReference type="Google" id="ProtNLM"/>
    </source>
</evidence>
<dbReference type="STRING" id="667725.A0A0L0FRC0"/>
<feature type="compositionally biased region" description="Polar residues" evidence="8">
    <location>
        <begin position="1"/>
        <end position="11"/>
    </location>
</feature>
<gene>
    <name evidence="10" type="ORF">SARC_08359</name>
</gene>
<name>A0A0L0FRC0_9EUKA</name>
<feature type="region of interest" description="Disordered" evidence="8">
    <location>
        <begin position="1"/>
        <end position="76"/>
    </location>
</feature>
<dbReference type="PRINTS" id="PR00783">
    <property type="entry name" value="MINTRINSICP"/>
</dbReference>
<dbReference type="Pfam" id="PF00230">
    <property type="entry name" value="MIP"/>
    <property type="match status" value="1"/>
</dbReference>
<organism evidence="10 11">
    <name type="scientific">Sphaeroforma arctica JP610</name>
    <dbReference type="NCBI Taxonomy" id="667725"/>
    <lineage>
        <taxon>Eukaryota</taxon>
        <taxon>Ichthyosporea</taxon>
        <taxon>Ichthyophonida</taxon>
        <taxon>Sphaeroforma</taxon>
    </lineage>
</organism>
<evidence type="ECO:0000313" key="10">
    <source>
        <dbReference type="EMBL" id="KNC79234.1"/>
    </source>
</evidence>
<accession>A0A0L0FRC0</accession>
<evidence type="ECO:0000256" key="6">
    <source>
        <dbReference type="ARBA" id="ARBA00023136"/>
    </source>
</evidence>
<dbReference type="GO" id="GO:0005886">
    <property type="term" value="C:plasma membrane"/>
    <property type="evidence" value="ECO:0007669"/>
    <property type="project" value="TreeGrafter"/>
</dbReference>
<comment type="similarity">
    <text evidence="2 7">Belongs to the MIP/aquaporin (TC 1.A.8) family.</text>
</comment>
<proteinExistence type="inferred from homology"/>
<sequence length="256" mass="28170">MYSSAGSNIGSTPFEVASNRQRSSNLNFFDSDTRANTEVHSQMDFHDTSSDSPVGREQSDRQDNPQSNIQPMASQASDMSPYVIPENLLVYERLLIQDQNAKLSVFATRPAIYHWQTNLLSEIMAAFALIWFALMIEENGYLMPNEDGMTAFVNQTSPFMVGALVTGCVLGYVGPTGFAANAARDLAPRFFHFIAPIPNKGPSEWHYAWVPILGPYIGGTIAGLCFVGTRNLLTYPAWSSAIVSQQTMFGGLTDVF</sequence>
<feature type="compositionally biased region" description="Basic and acidic residues" evidence="8">
    <location>
        <begin position="31"/>
        <end position="49"/>
    </location>
</feature>
<dbReference type="InterPro" id="IPR000425">
    <property type="entry name" value="MIP"/>
</dbReference>
<dbReference type="eggNOG" id="ENOG502S6IG">
    <property type="taxonomic scope" value="Eukaryota"/>
</dbReference>
<dbReference type="PANTHER" id="PTHR43829">
    <property type="entry name" value="AQUAPORIN OR AQUAGLYCEROPORIN RELATED"/>
    <property type="match status" value="1"/>
</dbReference>
<evidence type="ECO:0000256" key="7">
    <source>
        <dbReference type="RuleBase" id="RU000477"/>
    </source>
</evidence>
<evidence type="ECO:0000256" key="1">
    <source>
        <dbReference type="ARBA" id="ARBA00004141"/>
    </source>
</evidence>
<dbReference type="SUPFAM" id="SSF81338">
    <property type="entry name" value="Aquaporin-like"/>
    <property type="match status" value="1"/>
</dbReference>
<comment type="subcellular location">
    <subcellularLocation>
        <location evidence="1">Membrane</location>
        <topology evidence="1">Multi-pass membrane protein</topology>
    </subcellularLocation>
</comment>
<keyword evidence="6 9" id="KW-0472">Membrane</keyword>
<evidence type="ECO:0000256" key="3">
    <source>
        <dbReference type="ARBA" id="ARBA00022448"/>
    </source>
</evidence>
<keyword evidence="3 7" id="KW-0813">Transport</keyword>
<feature type="compositionally biased region" description="Polar residues" evidence="8">
    <location>
        <begin position="64"/>
        <end position="76"/>
    </location>
</feature>
<dbReference type="InterPro" id="IPR023271">
    <property type="entry name" value="Aquaporin-like"/>
</dbReference>
<dbReference type="PANTHER" id="PTHR43829:SF9">
    <property type="entry name" value="AQUAPORIN-9"/>
    <property type="match status" value="1"/>
</dbReference>
<feature type="compositionally biased region" description="Polar residues" evidence="8">
    <location>
        <begin position="18"/>
        <end position="30"/>
    </location>
</feature>
<evidence type="ECO:0000313" key="11">
    <source>
        <dbReference type="Proteomes" id="UP000054560"/>
    </source>
</evidence>
<dbReference type="AlphaFoldDB" id="A0A0L0FRC0"/>
<keyword evidence="4 7" id="KW-0812">Transmembrane</keyword>
<reference evidence="10 11" key="1">
    <citation type="submission" date="2011-02" db="EMBL/GenBank/DDBJ databases">
        <title>The Genome Sequence of Sphaeroforma arctica JP610.</title>
        <authorList>
            <consortium name="The Broad Institute Genome Sequencing Platform"/>
            <person name="Russ C."/>
            <person name="Cuomo C."/>
            <person name="Young S.K."/>
            <person name="Zeng Q."/>
            <person name="Gargeya S."/>
            <person name="Alvarado L."/>
            <person name="Berlin A."/>
            <person name="Chapman S.B."/>
            <person name="Chen Z."/>
            <person name="Freedman E."/>
            <person name="Gellesch M."/>
            <person name="Goldberg J."/>
            <person name="Griggs A."/>
            <person name="Gujja S."/>
            <person name="Heilman E."/>
            <person name="Heiman D."/>
            <person name="Howarth C."/>
            <person name="Mehta T."/>
            <person name="Neiman D."/>
            <person name="Pearson M."/>
            <person name="Roberts A."/>
            <person name="Saif S."/>
            <person name="Shea T."/>
            <person name="Shenoy N."/>
            <person name="Sisk P."/>
            <person name="Stolte C."/>
            <person name="Sykes S."/>
            <person name="White J."/>
            <person name="Yandava C."/>
            <person name="Burger G."/>
            <person name="Gray M.W."/>
            <person name="Holland P.W.H."/>
            <person name="King N."/>
            <person name="Lang F.B.F."/>
            <person name="Roger A.J."/>
            <person name="Ruiz-Trillo I."/>
            <person name="Haas B."/>
            <person name="Nusbaum C."/>
            <person name="Birren B."/>
        </authorList>
    </citation>
    <scope>NUCLEOTIDE SEQUENCE [LARGE SCALE GENOMIC DNA]</scope>
    <source>
        <strain evidence="10 11">JP610</strain>
    </source>
</reference>
<feature type="transmembrane region" description="Helical" evidence="9">
    <location>
        <begin position="119"/>
        <end position="136"/>
    </location>
</feature>
<dbReference type="OrthoDB" id="3222at2759"/>
<dbReference type="InterPro" id="IPR050363">
    <property type="entry name" value="MIP/Aquaporin"/>
</dbReference>
<evidence type="ECO:0000256" key="8">
    <source>
        <dbReference type="SAM" id="MobiDB-lite"/>
    </source>
</evidence>
<evidence type="ECO:0000256" key="2">
    <source>
        <dbReference type="ARBA" id="ARBA00006175"/>
    </source>
</evidence>
<dbReference type="EMBL" id="KQ242342">
    <property type="protein sequence ID" value="KNC79234.1"/>
    <property type="molecule type" value="Genomic_DNA"/>
</dbReference>
<feature type="transmembrane region" description="Helical" evidence="9">
    <location>
        <begin position="156"/>
        <end position="174"/>
    </location>
</feature>
<keyword evidence="5 9" id="KW-1133">Transmembrane helix</keyword>
<dbReference type="RefSeq" id="XP_014153136.1">
    <property type="nucleotide sequence ID" value="XM_014297661.1"/>
</dbReference>